<accession>A0AAW4FXJ7</accession>
<evidence type="ECO:0000256" key="8">
    <source>
        <dbReference type="ARBA" id="ARBA00023136"/>
    </source>
</evidence>
<evidence type="ECO:0000256" key="4">
    <source>
        <dbReference type="ARBA" id="ARBA00022723"/>
    </source>
</evidence>
<keyword evidence="5" id="KW-0732">Signal</keyword>
<dbReference type="GO" id="GO:0042597">
    <property type="term" value="C:periplasmic space"/>
    <property type="evidence" value="ECO:0007669"/>
    <property type="project" value="InterPro"/>
</dbReference>
<feature type="transmembrane region" description="Helical" evidence="9">
    <location>
        <begin position="154"/>
        <end position="173"/>
    </location>
</feature>
<dbReference type="PANTHER" id="PTHR34820">
    <property type="entry name" value="INNER MEMBRANE PROTEIN YEBZ"/>
    <property type="match status" value="1"/>
</dbReference>
<comment type="caution">
    <text evidence="12">The sequence shown here is derived from an EMBL/GenBank/DDBJ whole genome shotgun (WGS) entry which is preliminary data.</text>
</comment>
<comment type="subcellular location">
    <subcellularLocation>
        <location evidence="1">Cell membrane</location>
        <topology evidence="1">Multi-pass membrane protein</topology>
    </subcellularLocation>
</comment>
<dbReference type="GO" id="GO:0006825">
    <property type="term" value="P:copper ion transport"/>
    <property type="evidence" value="ECO:0007669"/>
    <property type="project" value="InterPro"/>
</dbReference>
<evidence type="ECO:0000259" key="10">
    <source>
        <dbReference type="Pfam" id="PF04234"/>
    </source>
</evidence>
<feature type="domain" description="Copper resistance protein D" evidence="11">
    <location>
        <begin position="316"/>
        <end position="413"/>
    </location>
</feature>
<feature type="transmembrane region" description="Helical" evidence="9">
    <location>
        <begin position="277"/>
        <end position="303"/>
    </location>
</feature>
<evidence type="ECO:0000256" key="5">
    <source>
        <dbReference type="ARBA" id="ARBA00022729"/>
    </source>
</evidence>
<dbReference type="Pfam" id="PF04234">
    <property type="entry name" value="CopC"/>
    <property type="match status" value="1"/>
</dbReference>
<dbReference type="Pfam" id="PF05425">
    <property type="entry name" value="CopD"/>
    <property type="match status" value="1"/>
</dbReference>
<dbReference type="SUPFAM" id="SSF81296">
    <property type="entry name" value="E set domains"/>
    <property type="match status" value="1"/>
</dbReference>
<evidence type="ECO:0000256" key="9">
    <source>
        <dbReference type="SAM" id="Phobius"/>
    </source>
</evidence>
<dbReference type="InterPro" id="IPR007348">
    <property type="entry name" value="CopC_dom"/>
</dbReference>
<keyword evidence="6 9" id="KW-1133">Transmembrane helix</keyword>
<dbReference type="Proteomes" id="UP000744980">
    <property type="component" value="Unassembled WGS sequence"/>
</dbReference>
<dbReference type="EMBL" id="WXFA01000063">
    <property type="protein sequence ID" value="MBM3095988.1"/>
    <property type="molecule type" value="Genomic_DNA"/>
</dbReference>
<dbReference type="RefSeq" id="WP_203530030.1">
    <property type="nucleotide sequence ID" value="NZ_CP083371.1"/>
</dbReference>
<feature type="domain" description="CopC" evidence="10">
    <location>
        <begin position="36"/>
        <end position="126"/>
    </location>
</feature>
<evidence type="ECO:0000259" key="11">
    <source>
        <dbReference type="Pfam" id="PF05425"/>
    </source>
</evidence>
<dbReference type="InterPro" id="IPR014755">
    <property type="entry name" value="Cu-Rt/internalin_Ig-like"/>
</dbReference>
<keyword evidence="7" id="KW-0186">Copper</keyword>
<evidence type="ECO:0000256" key="6">
    <source>
        <dbReference type="ARBA" id="ARBA00022989"/>
    </source>
</evidence>
<keyword evidence="3 9" id="KW-0812">Transmembrane</keyword>
<dbReference type="GO" id="GO:0046688">
    <property type="term" value="P:response to copper ion"/>
    <property type="evidence" value="ECO:0007669"/>
    <property type="project" value="InterPro"/>
</dbReference>
<dbReference type="GO" id="GO:0005886">
    <property type="term" value="C:plasma membrane"/>
    <property type="evidence" value="ECO:0007669"/>
    <property type="project" value="UniProtKB-SubCell"/>
</dbReference>
<proteinExistence type="predicted"/>
<evidence type="ECO:0008006" key="14">
    <source>
        <dbReference type="Google" id="ProtNLM"/>
    </source>
</evidence>
<name>A0AAW4FXJ7_9HYPH</name>
<dbReference type="Gene3D" id="2.60.40.1220">
    <property type="match status" value="1"/>
</dbReference>
<feature type="transmembrane region" description="Helical" evidence="9">
    <location>
        <begin position="251"/>
        <end position="271"/>
    </location>
</feature>
<feature type="transmembrane region" description="Helical" evidence="9">
    <location>
        <begin position="315"/>
        <end position="336"/>
    </location>
</feature>
<feature type="transmembrane region" description="Helical" evidence="9">
    <location>
        <begin position="356"/>
        <end position="375"/>
    </location>
</feature>
<feature type="transmembrane region" description="Helical" evidence="9">
    <location>
        <begin position="185"/>
        <end position="202"/>
    </location>
</feature>
<evidence type="ECO:0000256" key="3">
    <source>
        <dbReference type="ARBA" id="ARBA00022692"/>
    </source>
</evidence>
<evidence type="ECO:0000256" key="7">
    <source>
        <dbReference type="ARBA" id="ARBA00023008"/>
    </source>
</evidence>
<dbReference type="PANTHER" id="PTHR34820:SF4">
    <property type="entry name" value="INNER MEMBRANE PROTEIN YEBZ"/>
    <property type="match status" value="1"/>
</dbReference>
<feature type="transmembrane region" description="Helical" evidence="9">
    <location>
        <begin position="395"/>
        <end position="415"/>
    </location>
</feature>
<evidence type="ECO:0000313" key="13">
    <source>
        <dbReference type="Proteomes" id="UP000744980"/>
    </source>
</evidence>
<evidence type="ECO:0000256" key="2">
    <source>
        <dbReference type="ARBA" id="ARBA00022475"/>
    </source>
</evidence>
<organism evidence="12 13">
    <name type="scientific">Ensifer canadensis</name>
    <dbReference type="NCBI Taxonomy" id="555315"/>
    <lineage>
        <taxon>Bacteria</taxon>
        <taxon>Pseudomonadati</taxon>
        <taxon>Pseudomonadota</taxon>
        <taxon>Alphaproteobacteria</taxon>
        <taxon>Hyphomicrobiales</taxon>
        <taxon>Rhizobiaceae</taxon>
        <taxon>Sinorhizobium/Ensifer group</taxon>
        <taxon>Ensifer</taxon>
    </lineage>
</organism>
<keyword evidence="8 9" id="KW-0472">Membrane</keyword>
<keyword evidence="13" id="KW-1185">Reference proteome</keyword>
<keyword evidence="4" id="KW-0479">Metal-binding</keyword>
<dbReference type="GO" id="GO:0005507">
    <property type="term" value="F:copper ion binding"/>
    <property type="evidence" value="ECO:0007669"/>
    <property type="project" value="InterPro"/>
</dbReference>
<evidence type="ECO:0000313" key="12">
    <source>
        <dbReference type="EMBL" id="MBM3095988.1"/>
    </source>
</evidence>
<gene>
    <name evidence="12" type="ORF">GFB56_35515</name>
</gene>
<dbReference type="InterPro" id="IPR008457">
    <property type="entry name" value="Cu-R_CopD_dom"/>
</dbReference>
<protein>
    <recommendedName>
        <fullName evidence="14">Copper transport protein</fullName>
    </recommendedName>
</protein>
<reference evidence="12 13" key="1">
    <citation type="submission" date="2020-01" db="EMBL/GenBank/DDBJ databases">
        <title>Draft genome assembly of Ensifer adhaerens T173.</title>
        <authorList>
            <person name="Craig J.E."/>
            <person name="Stinchcombe J.R."/>
        </authorList>
    </citation>
    <scope>NUCLEOTIDE SEQUENCE [LARGE SCALE GENOMIC DNA]</scope>
    <source>
        <strain evidence="12 13">T173</strain>
    </source>
</reference>
<dbReference type="AlphaFoldDB" id="A0AAW4FXJ7"/>
<keyword evidence="2" id="KW-1003">Cell membrane</keyword>
<sequence>MIRTFELARPRNASVLVFLVTLALCLVMPWQHAFAHAVLVSSTPAQGERLTSRPLQLSLRFSEAVTRVDLTLVDCNAKPANLPATISGNDVVVELAEPLGEGAYALNWRILSEDGHPVAASVVFAVGASYDMSELKDDTGGAERVALLTLGTKFLFYLACLFGIGGSFFSFWIAHRAPTRTTITLLYTAAVCAVFLIGLLAVENNASWAALLGAKAWADALDSSLARSIFLVELTLLLAVCARPRAIAGKALTFASLALIGPAFALTGHASGAGIKWLSFAAVSLHVTAVCFWAGSLPGLWHVLGPRHQGQRDSLLRFSAAIPYSIAVMLVAGGYLAYVQVGWPPAILGFDYGKVLLAKVTLVSGALVLGAWNRLVLTPRVASGCLRAAKSMKNLVSVEVFLVVLVLAATSLWRFTPPPRALSLRQPIATTVHLQDAETMAMLAFETTPDLIFNAEISLSTAEFAGLDPREVTLEMSSVDGSVSKFKVPIRRVSPGFWSVQHVPVPCDCEWNVRLDLLISDFDLVSLQSRVKLLSGG</sequence>
<evidence type="ECO:0000256" key="1">
    <source>
        <dbReference type="ARBA" id="ARBA00004651"/>
    </source>
</evidence>
<feature type="transmembrane region" description="Helical" evidence="9">
    <location>
        <begin position="225"/>
        <end position="242"/>
    </location>
</feature>
<dbReference type="InterPro" id="IPR014756">
    <property type="entry name" value="Ig_E-set"/>
</dbReference>
<dbReference type="InterPro" id="IPR032694">
    <property type="entry name" value="CopC/D"/>
</dbReference>